<dbReference type="InParanoid" id="H3C742"/>
<reference evidence="3" key="1">
    <citation type="journal article" date="2004" name="Nature">
        <title>Genome duplication in the teleost fish Tetraodon nigroviridis reveals the early vertebrate proto-karyotype.</title>
        <authorList>
            <person name="Jaillon O."/>
            <person name="Aury J.-M."/>
            <person name="Brunet F."/>
            <person name="Petit J.-L."/>
            <person name="Stange-Thomann N."/>
            <person name="Mauceli E."/>
            <person name="Bouneau L."/>
            <person name="Fischer C."/>
            <person name="Ozouf-Costaz C."/>
            <person name="Bernot A."/>
            <person name="Nicaud S."/>
            <person name="Jaffe D."/>
            <person name="Fisher S."/>
            <person name="Lutfalla G."/>
            <person name="Dossat C."/>
            <person name="Segurens B."/>
            <person name="Dasilva C."/>
            <person name="Salanoubat M."/>
            <person name="Levy M."/>
            <person name="Boudet N."/>
            <person name="Castellano S."/>
            <person name="Anthouard V."/>
            <person name="Jubin C."/>
            <person name="Castelli V."/>
            <person name="Katinka M."/>
            <person name="Vacherie B."/>
            <person name="Biemont C."/>
            <person name="Skalli Z."/>
            <person name="Cattolico L."/>
            <person name="Poulain J."/>
            <person name="De Berardinis V."/>
            <person name="Cruaud C."/>
            <person name="Duprat S."/>
            <person name="Brottier P."/>
            <person name="Coutanceau J.-P."/>
            <person name="Gouzy J."/>
            <person name="Parra G."/>
            <person name="Lardier G."/>
            <person name="Chapple C."/>
            <person name="McKernan K.J."/>
            <person name="McEwan P."/>
            <person name="Bosak S."/>
            <person name="Kellis M."/>
            <person name="Volff J.-N."/>
            <person name="Guigo R."/>
            <person name="Zody M.C."/>
            <person name="Mesirov J."/>
            <person name="Lindblad-Toh K."/>
            <person name="Birren B."/>
            <person name="Nusbaum C."/>
            <person name="Kahn D."/>
            <person name="Robinson-Rechavi M."/>
            <person name="Laudet V."/>
            <person name="Schachter V."/>
            <person name="Quetier F."/>
            <person name="Saurin W."/>
            <person name="Scarpelli C."/>
            <person name="Wincker P."/>
            <person name="Lander E.S."/>
            <person name="Weissenbach J."/>
            <person name="Roest Crollius H."/>
        </authorList>
    </citation>
    <scope>NUCLEOTIDE SEQUENCE [LARGE SCALE GENOMIC DNA]</scope>
</reference>
<dbReference type="Ensembl" id="ENSTNIT00000000704.1">
    <property type="protein sequence ID" value="ENSTNIP00000004063.1"/>
    <property type="gene ID" value="ENSTNIG00000011513.1"/>
</dbReference>
<feature type="compositionally biased region" description="Acidic residues" evidence="1">
    <location>
        <begin position="77"/>
        <end position="92"/>
    </location>
</feature>
<sequence length="310" mass="34086">MASGKKSALLSSLADYGEDSEPDSEPDIEETDVGSKSDTMGRLLGSSYGEDDLNRTEGPDEKESGDEDSRESNSEMDASEEGRDTDDVEIPEEEKKDPSELVALFSEKVRNMSPDEIRIPPEPPGRCSSQLQEKINKLFDRKVYEEFDTNSHIQKKKEFRNPSIYEKLIQFCQIDELGTNYPNDMFDPHGWSEDSYYEALAKAQKVEMDKLEKAKKERTKIEFVTGTKKGTNPSSTAASTASNTSTTTATADAQKRKSKWDSAIPVTLAQPTIITTTATLPAVVSVTTTAAGTKTTVISAVGTILKKAKQ</sequence>
<organism evidence="2 3">
    <name type="scientific">Tetraodon nigroviridis</name>
    <name type="common">Spotted green pufferfish</name>
    <name type="synonym">Chelonodon nigroviridis</name>
    <dbReference type="NCBI Taxonomy" id="99883"/>
    <lineage>
        <taxon>Eukaryota</taxon>
        <taxon>Metazoa</taxon>
        <taxon>Chordata</taxon>
        <taxon>Craniata</taxon>
        <taxon>Vertebrata</taxon>
        <taxon>Euteleostomi</taxon>
        <taxon>Actinopterygii</taxon>
        <taxon>Neopterygii</taxon>
        <taxon>Teleostei</taxon>
        <taxon>Neoteleostei</taxon>
        <taxon>Acanthomorphata</taxon>
        <taxon>Eupercaria</taxon>
        <taxon>Tetraodontiformes</taxon>
        <taxon>Tetradontoidea</taxon>
        <taxon>Tetraodontidae</taxon>
        <taxon>Tetraodon</taxon>
    </lineage>
</organism>
<reference evidence="2" key="2">
    <citation type="submission" date="2025-08" db="UniProtKB">
        <authorList>
            <consortium name="Ensembl"/>
        </authorList>
    </citation>
    <scope>IDENTIFICATION</scope>
</reference>
<dbReference type="InterPro" id="IPR012479">
    <property type="entry name" value="SAP30BP"/>
</dbReference>
<dbReference type="Proteomes" id="UP000007303">
    <property type="component" value="Unassembled WGS sequence"/>
</dbReference>
<dbReference type="GeneTree" id="ENSGT00390000007870"/>
<protein>
    <submittedName>
        <fullName evidence="2">SAP30 binding protein</fullName>
    </submittedName>
</protein>
<evidence type="ECO:0000313" key="2">
    <source>
        <dbReference type="Ensembl" id="ENSTNIP00000004063.1"/>
    </source>
</evidence>
<evidence type="ECO:0000256" key="1">
    <source>
        <dbReference type="SAM" id="MobiDB-lite"/>
    </source>
</evidence>
<dbReference type="AlphaFoldDB" id="H3C742"/>
<feature type="compositionally biased region" description="Low complexity" evidence="1">
    <location>
        <begin position="231"/>
        <end position="251"/>
    </location>
</feature>
<evidence type="ECO:0000313" key="3">
    <source>
        <dbReference type="Proteomes" id="UP000007303"/>
    </source>
</evidence>
<dbReference type="STRING" id="99883.ENSTNIP00000004063"/>
<dbReference type="FunCoup" id="H3C742">
    <property type="interactions" value="1084"/>
</dbReference>
<feature type="region of interest" description="Disordered" evidence="1">
    <location>
        <begin position="1"/>
        <end position="101"/>
    </location>
</feature>
<dbReference type="OMA" id="XSFSERV"/>
<feature type="compositionally biased region" description="Basic and acidic residues" evidence="1">
    <location>
        <begin position="52"/>
        <end position="62"/>
    </location>
</feature>
<dbReference type="Pfam" id="PF07818">
    <property type="entry name" value="HCNGP"/>
    <property type="match status" value="1"/>
</dbReference>
<feature type="compositionally biased region" description="Low complexity" evidence="1">
    <location>
        <begin position="1"/>
        <end position="15"/>
    </location>
</feature>
<reference evidence="2" key="3">
    <citation type="submission" date="2025-09" db="UniProtKB">
        <authorList>
            <consortium name="Ensembl"/>
        </authorList>
    </citation>
    <scope>IDENTIFICATION</scope>
</reference>
<proteinExistence type="predicted"/>
<name>H3C742_TETNG</name>
<accession>H3C742</accession>
<feature type="compositionally biased region" description="Acidic residues" evidence="1">
    <location>
        <begin position="16"/>
        <end position="32"/>
    </location>
</feature>
<dbReference type="PANTHER" id="PTHR13464:SF0">
    <property type="entry name" value="SAP30-BINDING PROTEIN"/>
    <property type="match status" value="1"/>
</dbReference>
<feature type="region of interest" description="Disordered" evidence="1">
    <location>
        <begin position="225"/>
        <end position="256"/>
    </location>
</feature>
<dbReference type="GO" id="GO:0006355">
    <property type="term" value="P:regulation of DNA-templated transcription"/>
    <property type="evidence" value="ECO:0007669"/>
    <property type="project" value="InterPro"/>
</dbReference>
<keyword evidence="3" id="KW-1185">Reference proteome</keyword>
<dbReference type="PANTHER" id="PTHR13464">
    <property type="entry name" value="TRANSCRIPTIONAL REGULATOR PROTEIN HCNGP"/>
    <property type="match status" value="1"/>
</dbReference>
<dbReference type="GO" id="GO:0005634">
    <property type="term" value="C:nucleus"/>
    <property type="evidence" value="ECO:0007669"/>
    <property type="project" value="TreeGrafter"/>
</dbReference>